<evidence type="ECO:0000256" key="5">
    <source>
        <dbReference type="ARBA" id="ARBA00022692"/>
    </source>
</evidence>
<dbReference type="PANTHER" id="PTHR46494:SF1">
    <property type="entry name" value="CORA FAMILY METAL ION TRANSPORTER (EUROFUNG)"/>
    <property type="match status" value="1"/>
</dbReference>
<evidence type="ECO:0000313" key="9">
    <source>
        <dbReference type="EMBL" id="AXC14740.1"/>
    </source>
</evidence>
<dbReference type="Proteomes" id="UP000253606">
    <property type="component" value="Chromosome"/>
</dbReference>
<evidence type="ECO:0000256" key="8">
    <source>
        <dbReference type="SAM" id="Phobius"/>
    </source>
</evidence>
<comment type="similarity">
    <text evidence="2">Belongs to the CorA metal ion transporter (MIT) (TC 1.A.35) family.</text>
</comment>
<proteinExistence type="inferred from homology"/>
<evidence type="ECO:0000256" key="6">
    <source>
        <dbReference type="ARBA" id="ARBA00022989"/>
    </source>
</evidence>
<dbReference type="Gene3D" id="1.20.58.340">
    <property type="entry name" value="Magnesium transport protein CorA, transmembrane region"/>
    <property type="match status" value="2"/>
</dbReference>
<evidence type="ECO:0000256" key="7">
    <source>
        <dbReference type="ARBA" id="ARBA00023136"/>
    </source>
</evidence>
<dbReference type="EMBL" id="CP030840">
    <property type="protein sequence ID" value="AXC14740.1"/>
    <property type="molecule type" value="Genomic_DNA"/>
</dbReference>
<dbReference type="GO" id="GO:0005886">
    <property type="term" value="C:plasma membrane"/>
    <property type="evidence" value="ECO:0007669"/>
    <property type="project" value="UniProtKB-SubCell"/>
</dbReference>
<dbReference type="InterPro" id="IPR045861">
    <property type="entry name" value="CorA_cytoplasmic_dom"/>
</dbReference>
<feature type="transmembrane region" description="Helical" evidence="8">
    <location>
        <begin position="229"/>
        <end position="249"/>
    </location>
</feature>
<reference evidence="9 10" key="1">
    <citation type="journal article" date="2018" name="Front. Microbiol.">
        <title>Hydrolytic Capabilities as a Key to Environmental Success: Chitinolytic and Cellulolytic Acidobacteria From Acidic Sub-arctic Soils and Boreal Peatlands.</title>
        <authorList>
            <person name="Belova S.E."/>
            <person name="Ravin N.V."/>
            <person name="Pankratov T.A."/>
            <person name="Rakitin A.L."/>
            <person name="Ivanova A.A."/>
            <person name="Beletsky A.V."/>
            <person name="Mardanov A.V."/>
            <person name="Sinninghe Damste J.S."/>
            <person name="Dedysh S.N."/>
        </authorList>
    </citation>
    <scope>NUCLEOTIDE SEQUENCE [LARGE SCALE GENOMIC DNA]</scope>
    <source>
        <strain evidence="9 10">SBC82</strain>
    </source>
</reference>
<keyword evidence="3" id="KW-0813">Transport</keyword>
<evidence type="ECO:0000256" key="3">
    <source>
        <dbReference type="ARBA" id="ARBA00022448"/>
    </source>
</evidence>
<dbReference type="GO" id="GO:0000287">
    <property type="term" value="F:magnesium ion binding"/>
    <property type="evidence" value="ECO:0007669"/>
    <property type="project" value="TreeGrafter"/>
</dbReference>
<sequence>MAWYQLEANDSEQLDELAEKYKLHSLHVEDCRNAEGRIKAEETPDYLFVILKPLKIVDEETSESPLHIFVGRDFCITVGDMSCSSVREAMERAWRAGSDISPGKILYLIFDTIVDSYFVIVDRLDDRIDLIEDDVLDDPSPKILEKIFDNKRQLIDLRRIVVATRDVGIHLQRNTGTLVDENLYPFFRDVYDHLLRLADTIDTMRDLLNNTLDVYLSSVANRTNQVMKVLTVLSTIALPALVISGIYGMNLKGLPFLESDYGSEYIGAAMFLSTVFLLLLLRRFRWV</sequence>
<dbReference type="CDD" id="cd12822">
    <property type="entry name" value="TmCorA-like"/>
    <property type="match status" value="1"/>
</dbReference>
<dbReference type="SUPFAM" id="SSF143865">
    <property type="entry name" value="CorA soluble domain-like"/>
    <property type="match status" value="1"/>
</dbReference>
<dbReference type="AlphaFoldDB" id="A0A2Z5G6Z6"/>
<evidence type="ECO:0000313" key="10">
    <source>
        <dbReference type="Proteomes" id="UP000253606"/>
    </source>
</evidence>
<keyword evidence="4" id="KW-1003">Cell membrane</keyword>
<keyword evidence="7 8" id="KW-0472">Membrane</keyword>
<evidence type="ECO:0000256" key="1">
    <source>
        <dbReference type="ARBA" id="ARBA00004651"/>
    </source>
</evidence>
<evidence type="ECO:0000256" key="2">
    <source>
        <dbReference type="ARBA" id="ARBA00009765"/>
    </source>
</evidence>
<dbReference type="KEGG" id="abas:ACPOL_5492"/>
<dbReference type="FunFam" id="1.20.58.340:FF:000012">
    <property type="entry name" value="Magnesium transport protein CorA"/>
    <property type="match status" value="1"/>
</dbReference>
<dbReference type="GO" id="GO:0015095">
    <property type="term" value="F:magnesium ion transmembrane transporter activity"/>
    <property type="evidence" value="ECO:0007669"/>
    <property type="project" value="TreeGrafter"/>
</dbReference>
<protein>
    <submittedName>
        <fullName evidence="9">Magnesium and cobalt transport protein CorA</fullName>
    </submittedName>
</protein>
<dbReference type="RefSeq" id="WP_114209454.1">
    <property type="nucleotide sequence ID" value="NZ_CP030840.1"/>
</dbReference>
<organism evidence="9 10">
    <name type="scientific">Acidisarcina polymorpha</name>
    <dbReference type="NCBI Taxonomy" id="2211140"/>
    <lineage>
        <taxon>Bacteria</taxon>
        <taxon>Pseudomonadati</taxon>
        <taxon>Acidobacteriota</taxon>
        <taxon>Terriglobia</taxon>
        <taxon>Terriglobales</taxon>
        <taxon>Acidobacteriaceae</taxon>
        <taxon>Acidisarcina</taxon>
    </lineage>
</organism>
<dbReference type="GO" id="GO:0015087">
    <property type="term" value="F:cobalt ion transmembrane transporter activity"/>
    <property type="evidence" value="ECO:0007669"/>
    <property type="project" value="TreeGrafter"/>
</dbReference>
<evidence type="ECO:0000256" key="4">
    <source>
        <dbReference type="ARBA" id="ARBA00022475"/>
    </source>
</evidence>
<gene>
    <name evidence="9" type="ORF">ACPOL_5492</name>
</gene>
<dbReference type="InterPro" id="IPR002523">
    <property type="entry name" value="MgTranspt_CorA/ZnTranspt_ZntB"/>
</dbReference>
<dbReference type="Gene3D" id="3.30.460.20">
    <property type="entry name" value="CorA soluble domain-like"/>
    <property type="match status" value="1"/>
</dbReference>
<keyword evidence="6 8" id="KW-1133">Transmembrane helix</keyword>
<dbReference type="OrthoDB" id="9803416at2"/>
<dbReference type="Pfam" id="PF01544">
    <property type="entry name" value="CorA"/>
    <property type="match status" value="1"/>
</dbReference>
<feature type="transmembrane region" description="Helical" evidence="8">
    <location>
        <begin position="261"/>
        <end position="281"/>
    </location>
</feature>
<keyword evidence="5 8" id="KW-0812">Transmembrane</keyword>
<accession>A0A2Z5G6Z6</accession>
<dbReference type="InterPro" id="IPR045863">
    <property type="entry name" value="CorA_TM1_TM2"/>
</dbReference>
<comment type="subcellular location">
    <subcellularLocation>
        <location evidence="1">Cell membrane</location>
        <topology evidence="1">Multi-pass membrane protein</topology>
    </subcellularLocation>
</comment>
<name>A0A2Z5G6Z6_9BACT</name>
<dbReference type="PANTHER" id="PTHR46494">
    <property type="entry name" value="CORA FAMILY METAL ION TRANSPORTER (EUROFUNG)"/>
    <property type="match status" value="1"/>
</dbReference>
<dbReference type="GO" id="GO:0050897">
    <property type="term" value="F:cobalt ion binding"/>
    <property type="evidence" value="ECO:0007669"/>
    <property type="project" value="TreeGrafter"/>
</dbReference>
<dbReference type="SUPFAM" id="SSF144083">
    <property type="entry name" value="Magnesium transport protein CorA, transmembrane region"/>
    <property type="match status" value="1"/>
</dbReference>
<keyword evidence="10" id="KW-1185">Reference proteome</keyword>